<dbReference type="STRING" id="332411.VI06_05875"/>
<name>A0A3G9GS27_9NEIS</name>
<reference evidence="2" key="1">
    <citation type="journal article" date="2017" name="Biotechnol. Biofuels">
        <title>Evaluation of environmental bacterial communities as a factor affecting the growth of duckweed Lemna minor.</title>
        <authorList>
            <person name="Ishizawa H."/>
            <person name="Kuroda M."/>
            <person name="Morikawa M."/>
            <person name="Ike M."/>
        </authorList>
    </citation>
    <scope>NUCLEOTIDE SEQUENCE [LARGE SCALE GENOMIC DNA]</scope>
    <source>
        <strain evidence="2">H3</strain>
    </source>
</reference>
<sequence>MMQNEGVSAAVTAGEHRTRSKVVLVEIIHQTLEVLLTAEDARLVHWDGRILRIHKLSSRKANQILHAPDAYPGFLGVFDHRACYRDLAEPLGEILGVQL</sequence>
<dbReference type="RefSeq" id="WP_231959906.1">
    <property type="nucleotide sequence ID" value="NZ_AP018823.1"/>
</dbReference>
<gene>
    <name evidence="1" type="ORF">DLM_3793</name>
</gene>
<accession>A0A3G9GS27</accession>
<dbReference type="EMBL" id="AP018823">
    <property type="protein sequence ID" value="BBF87377.1"/>
    <property type="molecule type" value="Genomic_DNA"/>
</dbReference>
<keyword evidence="2" id="KW-1185">Reference proteome</keyword>
<evidence type="ECO:0000313" key="1">
    <source>
        <dbReference type="EMBL" id="BBF87377.1"/>
    </source>
</evidence>
<reference evidence="2" key="3">
    <citation type="journal article" date="2017" name="Plant Physiol. Biochem.">
        <title>Differential oxidative and antioxidative response of duckweed Lemna minor toward plant growth promoting/inhibiting bacteria.</title>
        <authorList>
            <person name="Ishizawa H."/>
            <person name="Kuroda M."/>
            <person name="Morikawa M."/>
            <person name="Ike M."/>
        </authorList>
    </citation>
    <scope>NUCLEOTIDE SEQUENCE [LARGE SCALE GENOMIC DNA]</scope>
    <source>
        <strain evidence="2">H3</strain>
    </source>
</reference>
<organism evidence="1 2">
    <name type="scientific">Aquitalea magnusonii</name>
    <dbReference type="NCBI Taxonomy" id="332411"/>
    <lineage>
        <taxon>Bacteria</taxon>
        <taxon>Pseudomonadati</taxon>
        <taxon>Pseudomonadota</taxon>
        <taxon>Betaproteobacteria</taxon>
        <taxon>Neisseriales</taxon>
        <taxon>Chromobacteriaceae</taxon>
        <taxon>Aquitalea</taxon>
    </lineage>
</organism>
<dbReference type="Proteomes" id="UP000198290">
    <property type="component" value="Chromosome"/>
</dbReference>
<protein>
    <submittedName>
        <fullName evidence="1">Uncharacterized protein</fullName>
    </submittedName>
</protein>
<proteinExistence type="predicted"/>
<dbReference type="KEGG" id="amah:DLM_3793"/>
<reference evidence="1 2" key="2">
    <citation type="journal article" date="2017" name="Genome Announc.">
        <title>Draft genome sequence of Aquitalea magnusonii strain H3, a plant growth-promoting bacterium of duckweed Lemna minor.</title>
        <authorList>
            <person name="Ishizawa H."/>
            <person name="Kuroda M."/>
            <person name="Ike M."/>
        </authorList>
    </citation>
    <scope>NUCLEOTIDE SEQUENCE [LARGE SCALE GENOMIC DNA]</scope>
    <source>
        <strain evidence="1 2">H3</strain>
    </source>
</reference>
<evidence type="ECO:0000313" key="2">
    <source>
        <dbReference type="Proteomes" id="UP000198290"/>
    </source>
</evidence>
<dbReference type="AlphaFoldDB" id="A0A3G9GS27"/>